<feature type="non-terminal residue" evidence="4">
    <location>
        <position position="1"/>
    </location>
</feature>
<dbReference type="Proteomes" id="UP001177023">
    <property type="component" value="Unassembled WGS sequence"/>
</dbReference>
<dbReference type="CDD" id="cd14726">
    <property type="entry name" value="TraB_PrgY-like"/>
    <property type="match status" value="1"/>
</dbReference>
<dbReference type="GO" id="GO:0071567">
    <property type="term" value="F:deUFMylase activity"/>
    <property type="evidence" value="ECO:0007669"/>
    <property type="project" value="UniProtKB-ARBA"/>
</dbReference>
<dbReference type="InterPro" id="IPR046345">
    <property type="entry name" value="TraB_PrgY-like"/>
</dbReference>
<evidence type="ECO:0000256" key="1">
    <source>
        <dbReference type="ARBA" id="ARBA00008552"/>
    </source>
</evidence>
<dbReference type="PANTHER" id="PTHR48153">
    <property type="entry name" value="UFM1-SPECIFIC PROTEASE 2"/>
    <property type="match status" value="1"/>
</dbReference>
<protein>
    <recommendedName>
        <fullName evidence="3">UFSP1/2/DUB catalytic domain-containing protein</fullName>
    </recommendedName>
</protein>
<dbReference type="Gene3D" id="3.90.70.130">
    <property type="match status" value="2"/>
</dbReference>
<proteinExistence type="inferred from homology"/>
<sequence length="683" mass="76963">MNQQPQISPYFDPCLFYVNANELHGFLTAKFEGQAVEWLRRLHCPKFIIAEAEPRYKRCLADSQVYILGTKHDSPGSCQELCQDRFEVVKTSVAKNGSRKRRWKLFGDAPGEFAAAVRSANELGNVTTVLGDRPAQTTIGRIYSVATFREALSYLWLSAAFKLKFGNAAPNPELFKRWQQGLPRIWNVWVTERDVYMTTVLQEMLPGIAKSKRDEHRLYSELTEGPIIVAITGAAHLEGITKRWDSRQTISSDMNTIPPPSIQAQILHLQIVGKLTVADHEPDTDLTFLGQLPLEMRVSIECLQHGLPEQLLKAYPNVIDQWTQPSGATIVANVGFEAILRRGTEDHDLRMAVDKFAAATAELIFHNKESDIVLQANTKVPKVLDSLIKGLHTDVDRVRFISYRRVSAQDEGNGDDQKHVPVAKLQIGDVLFDRLKVPLWITSAVYEGDTSNEYAMKEVDCRCFVPPNHMRVLSLVMPRLADNEQQEWRVELHKMFNLSSSLPCLRSMQSLNFTANSGFLRNPHLAIKNYKPAGRISAVKGSYDYYHYKQQGIDDNGWGCAYRSLQTIWNAVGIDCSYIAQFNDISEKARELQVHFDTVGSPVMIGGNMLAHTILGVDFDDTTGECRFLVLDPHYVGVDDVHVVTNKGWCAWKFPSFWKNGVDAGGQPINYNIVKPQLPANII</sequence>
<dbReference type="EMBL" id="CATQJA010001101">
    <property type="protein sequence ID" value="CAJ0565785.1"/>
    <property type="molecule type" value="Genomic_DNA"/>
</dbReference>
<dbReference type="Pfam" id="PF07910">
    <property type="entry name" value="Peptidase_C78"/>
    <property type="match status" value="2"/>
</dbReference>
<dbReference type="GO" id="GO:0005634">
    <property type="term" value="C:nucleus"/>
    <property type="evidence" value="ECO:0007669"/>
    <property type="project" value="TreeGrafter"/>
</dbReference>
<evidence type="ECO:0000259" key="3">
    <source>
        <dbReference type="Pfam" id="PF07910"/>
    </source>
</evidence>
<reference evidence="4" key="1">
    <citation type="submission" date="2023-06" db="EMBL/GenBank/DDBJ databases">
        <authorList>
            <person name="Delattre M."/>
        </authorList>
    </citation>
    <scope>NUCLEOTIDE SEQUENCE</scope>
    <source>
        <strain evidence="4">AF72</strain>
    </source>
</reference>
<dbReference type="GO" id="GO:0005783">
    <property type="term" value="C:endoplasmic reticulum"/>
    <property type="evidence" value="ECO:0007669"/>
    <property type="project" value="TreeGrafter"/>
</dbReference>
<evidence type="ECO:0000313" key="4">
    <source>
        <dbReference type="EMBL" id="CAJ0565785.1"/>
    </source>
</evidence>
<dbReference type="InterPro" id="IPR012462">
    <property type="entry name" value="UFSP1/2_DUB_cat"/>
</dbReference>
<keyword evidence="5" id="KW-1185">Reference proteome</keyword>
<keyword evidence="2" id="KW-0378">Hydrolase</keyword>
<feature type="domain" description="UFSP1/2/DUB catalytic" evidence="3">
    <location>
        <begin position="579"/>
        <end position="660"/>
    </location>
</feature>
<comment type="similarity">
    <text evidence="1">Belongs to the peptidase C78 family.</text>
</comment>
<gene>
    <name evidence="4" type="ORF">MSPICULIGERA_LOCUS4413</name>
</gene>
<dbReference type="GO" id="GO:0006508">
    <property type="term" value="P:proteolysis"/>
    <property type="evidence" value="ECO:0007669"/>
    <property type="project" value="TreeGrafter"/>
</dbReference>
<comment type="caution">
    <text evidence="4">The sequence shown here is derived from an EMBL/GenBank/DDBJ whole genome shotgun (WGS) entry which is preliminary data.</text>
</comment>
<dbReference type="AlphaFoldDB" id="A0AA36CCE8"/>
<accession>A0AA36CCE8</accession>
<evidence type="ECO:0000256" key="2">
    <source>
        <dbReference type="ARBA" id="ARBA00022801"/>
    </source>
</evidence>
<feature type="domain" description="UFSP1/2/DUB catalytic" evidence="3">
    <location>
        <begin position="535"/>
        <end position="569"/>
    </location>
</feature>
<dbReference type="PANTHER" id="PTHR48153:SF2">
    <property type="entry name" value="UFM1-SPECIFIC PROTEASE 2"/>
    <property type="match status" value="1"/>
</dbReference>
<evidence type="ECO:0000313" key="5">
    <source>
        <dbReference type="Proteomes" id="UP001177023"/>
    </source>
</evidence>
<organism evidence="4 5">
    <name type="scientific">Mesorhabditis spiculigera</name>
    <dbReference type="NCBI Taxonomy" id="96644"/>
    <lineage>
        <taxon>Eukaryota</taxon>
        <taxon>Metazoa</taxon>
        <taxon>Ecdysozoa</taxon>
        <taxon>Nematoda</taxon>
        <taxon>Chromadorea</taxon>
        <taxon>Rhabditida</taxon>
        <taxon>Rhabditina</taxon>
        <taxon>Rhabditomorpha</taxon>
        <taxon>Rhabditoidea</taxon>
        <taxon>Rhabditidae</taxon>
        <taxon>Mesorhabditinae</taxon>
        <taxon>Mesorhabditis</taxon>
    </lineage>
</organism>
<name>A0AA36CCE8_9BILA</name>